<proteinExistence type="predicted"/>
<sequence>MCEVRDPAAIRRGGDELRSTRSGVRSACFTQFRNVSAEPMPSFGATAFSAAD</sequence>
<dbReference type="EMBL" id="FNVU01000029">
    <property type="protein sequence ID" value="SEG94254.1"/>
    <property type="molecule type" value="Genomic_DNA"/>
</dbReference>
<dbReference type="Proteomes" id="UP000236754">
    <property type="component" value="Unassembled WGS sequence"/>
</dbReference>
<organism evidence="1 2">
    <name type="scientific">Actinacidiphila yanglinensis</name>
    <dbReference type="NCBI Taxonomy" id="310779"/>
    <lineage>
        <taxon>Bacteria</taxon>
        <taxon>Bacillati</taxon>
        <taxon>Actinomycetota</taxon>
        <taxon>Actinomycetes</taxon>
        <taxon>Kitasatosporales</taxon>
        <taxon>Streptomycetaceae</taxon>
        <taxon>Actinacidiphila</taxon>
    </lineage>
</organism>
<gene>
    <name evidence="1" type="ORF">SAMN05216223_12997</name>
</gene>
<reference evidence="1 2" key="1">
    <citation type="submission" date="2016-10" db="EMBL/GenBank/DDBJ databases">
        <authorList>
            <person name="de Groot N.N."/>
        </authorList>
    </citation>
    <scope>NUCLEOTIDE SEQUENCE [LARGE SCALE GENOMIC DNA]</scope>
    <source>
        <strain evidence="1 2">CGMCC 4.2023</strain>
    </source>
</reference>
<dbReference type="AlphaFoldDB" id="A0A1H6EBF0"/>
<evidence type="ECO:0000313" key="2">
    <source>
        <dbReference type="Proteomes" id="UP000236754"/>
    </source>
</evidence>
<accession>A0A1H6EBF0</accession>
<protein>
    <submittedName>
        <fullName evidence="1">Uncharacterized protein</fullName>
    </submittedName>
</protein>
<name>A0A1H6EBF0_9ACTN</name>
<evidence type="ECO:0000313" key="1">
    <source>
        <dbReference type="EMBL" id="SEG94254.1"/>
    </source>
</evidence>
<keyword evidence="2" id="KW-1185">Reference proteome</keyword>